<sequence>MSADEEISIFQENDPLRELRLKYKRLRTLLAITEYEQEKLKERAEVLNSEGWVSKRKRMRDESKYRQWKRRDEQRELLGINAERDLLGIPRSPPPKRYDRTATDRKLKSYMKAIRRTQDQLLLAAAAAHQYREVTFATNQGRAIDRMDEGIPRKHRAFEARRDASLSSNEAAARAIKHWFHGERARRRQGDLNGDDDRISLDDSSSDSSSNSSSISSYSGNSSSSFSDGGGGMAMMAKAGGGAAAGKLYYSDGPSAGDPNMPMVPNPRTYNPRRWAQLFGSYFDRAFRDNEAFEQPPEPNIPTGWLTWKEQETQYPTLDKILHVPAVQPEQLFDLPSRVTKELGAEDLKKRPRLELGVITKLSIERGYMAELNEMNRFYRPYSQVPVTQPPKAHQHDMRGGPLPEPPRLPLQGPTGPVIDVGPKPRARIPVRKDWKRALTEFDPDTAKMEIPASRVQYLPSHPEESAVTFPSGKKVAPVFKPTKPTKQTGQAGQTGQTELDATGHLRVSDELRAFGLQEAERKRKFLQPYEYQTKTPRPPPGMSLPQVARAPPPTQEERAAQREEATRKAKMMMGAELHKAGLPLDTLPKYTSGELPPRREEIDLKSVQADVRSNVKRLYGSSSSSSFHHYEKIADSSSSVFAEESKSKAPASETLNKLKAHPRPNVFFGIRNPLLPTQSKPSSEPSSSSAFPFVPGSDLFNSPGKKVHFDDE</sequence>
<organism evidence="1 2">
    <name type="scientific">Hypoxylon rubiginosum</name>
    <dbReference type="NCBI Taxonomy" id="110542"/>
    <lineage>
        <taxon>Eukaryota</taxon>
        <taxon>Fungi</taxon>
        <taxon>Dikarya</taxon>
        <taxon>Ascomycota</taxon>
        <taxon>Pezizomycotina</taxon>
        <taxon>Sordariomycetes</taxon>
        <taxon>Xylariomycetidae</taxon>
        <taxon>Xylariales</taxon>
        <taxon>Hypoxylaceae</taxon>
        <taxon>Hypoxylon</taxon>
    </lineage>
</organism>
<comment type="caution">
    <text evidence="1">The sequence shown here is derived from an EMBL/GenBank/DDBJ whole genome shotgun (WGS) entry which is preliminary data.</text>
</comment>
<dbReference type="EMBL" id="MU394281">
    <property type="protein sequence ID" value="KAI6093058.1"/>
    <property type="molecule type" value="Genomic_DNA"/>
</dbReference>
<name>A0ACC0DJP2_9PEZI</name>
<dbReference type="Proteomes" id="UP001497680">
    <property type="component" value="Unassembled WGS sequence"/>
</dbReference>
<protein>
    <submittedName>
        <fullName evidence="1">Uncharacterized protein</fullName>
    </submittedName>
</protein>
<evidence type="ECO:0000313" key="1">
    <source>
        <dbReference type="EMBL" id="KAI6093058.1"/>
    </source>
</evidence>
<proteinExistence type="predicted"/>
<gene>
    <name evidence="1" type="ORF">F4821DRAFT_74467</name>
</gene>
<keyword evidence="2" id="KW-1185">Reference proteome</keyword>
<evidence type="ECO:0000313" key="2">
    <source>
        <dbReference type="Proteomes" id="UP001497680"/>
    </source>
</evidence>
<accession>A0ACC0DJP2</accession>
<reference evidence="1 2" key="1">
    <citation type="journal article" date="2022" name="New Phytol.">
        <title>Ecological generalism drives hyperdiversity of secondary metabolite gene clusters in xylarialean endophytes.</title>
        <authorList>
            <person name="Franco M.E.E."/>
            <person name="Wisecaver J.H."/>
            <person name="Arnold A.E."/>
            <person name="Ju Y.M."/>
            <person name="Slot J.C."/>
            <person name="Ahrendt S."/>
            <person name="Moore L.P."/>
            <person name="Eastman K.E."/>
            <person name="Scott K."/>
            <person name="Konkel Z."/>
            <person name="Mondo S.J."/>
            <person name="Kuo A."/>
            <person name="Hayes R.D."/>
            <person name="Haridas S."/>
            <person name="Andreopoulos B."/>
            <person name="Riley R."/>
            <person name="LaButti K."/>
            <person name="Pangilinan J."/>
            <person name="Lipzen A."/>
            <person name="Amirebrahimi M."/>
            <person name="Yan J."/>
            <person name="Adam C."/>
            <person name="Keymanesh K."/>
            <person name="Ng V."/>
            <person name="Louie K."/>
            <person name="Northen T."/>
            <person name="Drula E."/>
            <person name="Henrissat B."/>
            <person name="Hsieh H.M."/>
            <person name="Youens-Clark K."/>
            <person name="Lutzoni F."/>
            <person name="Miadlikowska J."/>
            <person name="Eastwood D.C."/>
            <person name="Hamelin R.C."/>
            <person name="Grigoriev I.V."/>
            <person name="U'Ren J.M."/>
        </authorList>
    </citation>
    <scope>NUCLEOTIDE SEQUENCE [LARGE SCALE GENOMIC DNA]</scope>
    <source>
        <strain evidence="1 2">ER1909</strain>
    </source>
</reference>